<keyword evidence="6" id="KW-0653">Protein transport</keyword>
<dbReference type="PANTHER" id="PTHR30625">
    <property type="entry name" value="PROTEIN TOLQ"/>
    <property type="match status" value="1"/>
</dbReference>
<feature type="domain" description="MotA/TolQ/ExbB proton channel" evidence="8">
    <location>
        <begin position="115"/>
        <end position="233"/>
    </location>
</feature>
<dbReference type="InterPro" id="IPR002898">
    <property type="entry name" value="MotA_ExbB_proton_chnl"/>
</dbReference>
<protein>
    <submittedName>
        <fullName evidence="9">MotA/TolQ/ExbB proton channel family protein</fullName>
    </submittedName>
</protein>
<organism evidence="9 10">
    <name type="scientific">Aquirufa antheringensis</name>
    <dbReference type="NCBI Taxonomy" id="2516559"/>
    <lineage>
        <taxon>Bacteria</taxon>
        <taxon>Pseudomonadati</taxon>
        <taxon>Bacteroidota</taxon>
        <taxon>Cytophagia</taxon>
        <taxon>Cytophagales</taxon>
        <taxon>Flectobacillaceae</taxon>
        <taxon>Aquirufa</taxon>
    </lineage>
</organism>
<name>A0A4Q9BAP7_9BACT</name>
<keyword evidence="3 7" id="KW-0812">Transmembrane</keyword>
<evidence type="ECO:0000256" key="6">
    <source>
        <dbReference type="RuleBase" id="RU004057"/>
    </source>
</evidence>
<dbReference type="Pfam" id="PF01618">
    <property type="entry name" value="MotA_ExbB"/>
    <property type="match status" value="1"/>
</dbReference>
<comment type="caution">
    <text evidence="9">The sequence shown here is derived from an EMBL/GenBank/DDBJ whole genome shotgun (WGS) entry which is preliminary data.</text>
</comment>
<proteinExistence type="inferred from homology"/>
<sequence>MALSLATILLQAGATVDSLSSAVADSIVNASGPVQEVTKVVVEEFSVLDLLGKGGYVMYPIGFLFAAAVFLFVERYLYIRKTAKLDENFLHTINDMLQAGNVQGAINFCKATSYPIAKLLEKGLSRLGSPIRDIEAAIENKAKVEIYNMEKNLGILSAIARIAPMFGFLGTVTGMIRTFHNISISNKIDISTIAGGIYEKMVTSASGLIVGIIAYVLYTLLTTMIDRTINKMEITAIDFLDILHKPASKA</sequence>
<dbReference type="PANTHER" id="PTHR30625:SF17">
    <property type="entry name" value="TOLQ-RELATED"/>
    <property type="match status" value="1"/>
</dbReference>
<feature type="transmembrane region" description="Helical" evidence="7">
    <location>
        <begin position="153"/>
        <end position="176"/>
    </location>
</feature>
<dbReference type="RefSeq" id="WP_130896363.1">
    <property type="nucleotide sequence ID" value="NZ_JAANOM010000003.1"/>
</dbReference>
<evidence type="ECO:0000313" key="10">
    <source>
        <dbReference type="Proteomes" id="UP000293583"/>
    </source>
</evidence>
<dbReference type="GO" id="GO:0017038">
    <property type="term" value="P:protein import"/>
    <property type="evidence" value="ECO:0007669"/>
    <property type="project" value="TreeGrafter"/>
</dbReference>
<feature type="transmembrane region" description="Helical" evidence="7">
    <location>
        <begin position="54"/>
        <end position="73"/>
    </location>
</feature>
<comment type="subcellular location">
    <subcellularLocation>
        <location evidence="1">Cell membrane</location>
        <topology evidence="1">Multi-pass membrane protein</topology>
    </subcellularLocation>
    <subcellularLocation>
        <location evidence="6">Membrane</location>
        <topology evidence="6">Multi-pass membrane protein</topology>
    </subcellularLocation>
</comment>
<dbReference type="AlphaFoldDB" id="A0A4Q9BAP7"/>
<evidence type="ECO:0000256" key="1">
    <source>
        <dbReference type="ARBA" id="ARBA00004651"/>
    </source>
</evidence>
<evidence type="ECO:0000256" key="2">
    <source>
        <dbReference type="ARBA" id="ARBA00022475"/>
    </source>
</evidence>
<evidence type="ECO:0000313" key="9">
    <source>
        <dbReference type="EMBL" id="TBH71240.1"/>
    </source>
</evidence>
<feature type="transmembrane region" description="Helical" evidence="7">
    <location>
        <begin position="201"/>
        <end position="221"/>
    </location>
</feature>
<dbReference type="InterPro" id="IPR050790">
    <property type="entry name" value="ExbB/TolQ_transport"/>
</dbReference>
<evidence type="ECO:0000256" key="3">
    <source>
        <dbReference type="ARBA" id="ARBA00022692"/>
    </source>
</evidence>
<dbReference type="Proteomes" id="UP000293583">
    <property type="component" value="Unassembled WGS sequence"/>
</dbReference>
<keyword evidence="4 7" id="KW-1133">Transmembrane helix</keyword>
<evidence type="ECO:0000256" key="4">
    <source>
        <dbReference type="ARBA" id="ARBA00022989"/>
    </source>
</evidence>
<reference evidence="9 10" key="1">
    <citation type="submission" date="2019-02" db="EMBL/GenBank/DDBJ databases">
        <title>Genome of a new Bacteroidetes strain.</title>
        <authorList>
            <person name="Pitt A."/>
        </authorList>
    </citation>
    <scope>NUCLEOTIDE SEQUENCE [LARGE SCALE GENOMIC DNA]</scope>
    <source>
        <strain evidence="9 10">103A-SOEBACH</strain>
    </source>
</reference>
<keyword evidence="6" id="KW-0813">Transport</keyword>
<comment type="similarity">
    <text evidence="6">Belongs to the exbB/tolQ family.</text>
</comment>
<dbReference type="OrthoDB" id="4045at2"/>
<evidence type="ECO:0000259" key="8">
    <source>
        <dbReference type="Pfam" id="PF01618"/>
    </source>
</evidence>
<accession>A0A4Q9BAP7</accession>
<keyword evidence="10" id="KW-1185">Reference proteome</keyword>
<evidence type="ECO:0000256" key="5">
    <source>
        <dbReference type="ARBA" id="ARBA00023136"/>
    </source>
</evidence>
<keyword evidence="5 7" id="KW-0472">Membrane</keyword>
<dbReference type="GO" id="GO:0005886">
    <property type="term" value="C:plasma membrane"/>
    <property type="evidence" value="ECO:0007669"/>
    <property type="project" value="UniProtKB-SubCell"/>
</dbReference>
<keyword evidence="2" id="KW-1003">Cell membrane</keyword>
<evidence type="ECO:0000256" key="7">
    <source>
        <dbReference type="SAM" id="Phobius"/>
    </source>
</evidence>
<gene>
    <name evidence="9" type="ORF">EWU20_10800</name>
</gene>
<dbReference type="EMBL" id="SEWY01000005">
    <property type="protein sequence ID" value="TBH71240.1"/>
    <property type="molecule type" value="Genomic_DNA"/>
</dbReference>